<dbReference type="Gene3D" id="3.40.50.1110">
    <property type="entry name" value="SGNH hydrolase"/>
    <property type="match status" value="1"/>
</dbReference>
<dbReference type="InterPro" id="IPR037459">
    <property type="entry name" value="RhgT-like"/>
</dbReference>
<reference evidence="5" key="1">
    <citation type="journal article" date="2019" name="Int. J. Syst. Evol. Microbiol.">
        <title>The Global Catalogue of Microorganisms (GCM) 10K type strain sequencing project: providing services to taxonomists for standard genome sequencing and annotation.</title>
        <authorList>
            <consortium name="The Broad Institute Genomics Platform"/>
            <consortium name="The Broad Institute Genome Sequencing Center for Infectious Disease"/>
            <person name="Wu L."/>
            <person name="Ma J."/>
        </authorList>
    </citation>
    <scope>NUCLEOTIDE SEQUENCE [LARGE SCALE GENOMIC DNA]</scope>
    <source>
        <strain evidence="5">CGMCC 1.6964</strain>
    </source>
</reference>
<organism evidence="4 5">
    <name type="scientific">Saccharibacillus kuerlensis</name>
    <dbReference type="NCBI Taxonomy" id="459527"/>
    <lineage>
        <taxon>Bacteria</taxon>
        <taxon>Bacillati</taxon>
        <taxon>Bacillota</taxon>
        <taxon>Bacilli</taxon>
        <taxon>Bacillales</taxon>
        <taxon>Paenibacillaceae</taxon>
        <taxon>Saccharibacillus</taxon>
    </lineage>
</organism>
<dbReference type="Pfam" id="PF13472">
    <property type="entry name" value="Lipase_GDSL_2"/>
    <property type="match status" value="1"/>
</dbReference>
<evidence type="ECO:0000259" key="3">
    <source>
        <dbReference type="Pfam" id="PF13472"/>
    </source>
</evidence>
<keyword evidence="2" id="KW-0378">Hydrolase</keyword>
<feature type="domain" description="SGNH hydrolase-type esterase" evidence="3">
    <location>
        <begin position="9"/>
        <end position="203"/>
    </location>
</feature>
<dbReference type="Proteomes" id="UP000606653">
    <property type="component" value="Unassembled WGS sequence"/>
</dbReference>
<dbReference type="SUPFAM" id="SSF52266">
    <property type="entry name" value="SGNH hydrolase"/>
    <property type="match status" value="1"/>
</dbReference>
<protein>
    <submittedName>
        <fullName evidence="4">Rhamnogalacturonan acetylesterase RhgT</fullName>
    </submittedName>
</protein>
<dbReference type="RefSeq" id="WP_018977606.1">
    <property type="nucleotide sequence ID" value="NZ_BMLN01000013.1"/>
</dbReference>
<comment type="similarity">
    <text evidence="1">Belongs to the 'GDSL' lipolytic enzyme family.</text>
</comment>
<dbReference type="PANTHER" id="PTHR43695:SF1">
    <property type="entry name" value="RHAMNOGALACTURONAN ACETYLESTERASE"/>
    <property type="match status" value="1"/>
</dbReference>
<name>A0ABQ2L9E5_9BACL</name>
<evidence type="ECO:0000313" key="5">
    <source>
        <dbReference type="Proteomes" id="UP000606653"/>
    </source>
</evidence>
<dbReference type="InterPro" id="IPR013830">
    <property type="entry name" value="SGNH_hydro"/>
</dbReference>
<comment type="caution">
    <text evidence="4">The sequence shown here is derived from an EMBL/GenBank/DDBJ whole genome shotgun (WGS) entry which is preliminary data.</text>
</comment>
<dbReference type="PANTHER" id="PTHR43695">
    <property type="entry name" value="PUTATIVE (AFU_ORTHOLOGUE AFUA_2G17250)-RELATED"/>
    <property type="match status" value="1"/>
</dbReference>
<dbReference type="EMBL" id="BMLN01000013">
    <property type="protein sequence ID" value="GGO07537.1"/>
    <property type="molecule type" value="Genomic_DNA"/>
</dbReference>
<keyword evidence="5" id="KW-1185">Reference proteome</keyword>
<accession>A0ABQ2L9E5</accession>
<evidence type="ECO:0000313" key="4">
    <source>
        <dbReference type="EMBL" id="GGO07537.1"/>
    </source>
</evidence>
<proteinExistence type="inferred from homology"/>
<evidence type="ECO:0000256" key="1">
    <source>
        <dbReference type="ARBA" id="ARBA00008668"/>
    </source>
</evidence>
<evidence type="ECO:0000256" key="2">
    <source>
        <dbReference type="ARBA" id="ARBA00022801"/>
    </source>
</evidence>
<sequence>MKITSFYLAGDSTMADYPEERAPMQGWGNKLPLFLPGGSKVVNEAVCGRSSQSFIEEGRLDRILQAIREGDYLLIQFGHNDAKDDPERHTSPWSSYRECLLRYIDGARGKGAQPILITPLSRRHFDADNLLLATHGDYPRAMEALAVRENVPIIDLTSRSAAVYKEMGERQSRQWFTQFAPGEHPNYPEGIEDNTHLNEQGAEAVAELVADGLRRIGVRTLGGSFTEVSAEFREAVEKV</sequence>
<dbReference type="CDD" id="cd01821">
    <property type="entry name" value="Rhamnogalacturan_acetylesterase_like"/>
    <property type="match status" value="1"/>
</dbReference>
<dbReference type="InterPro" id="IPR036514">
    <property type="entry name" value="SGNH_hydro_sf"/>
</dbReference>
<gene>
    <name evidence="4" type="primary">rhgT</name>
    <name evidence="4" type="ORF">GCM10010969_36060</name>
</gene>